<dbReference type="PROSITE" id="PS00108">
    <property type="entry name" value="PROTEIN_KINASE_ST"/>
    <property type="match status" value="1"/>
</dbReference>
<evidence type="ECO:0000313" key="12">
    <source>
        <dbReference type="EMBL" id="MBO0608354.1"/>
    </source>
</evidence>
<reference evidence="13" key="2">
    <citation type="submission" date="2023-07" db="EMBL/GenBank/DDBJ databases">
        <title>Myceligenerans salitolerans sp. nov., a halotolerant actinomycete isolated from a salt lake in Xinjiang, China.</title>
        <authorList>
            <person name="Guan T."/>
        </authorList>
    </citation>
    <scope>NUCLEOTIDE SEQUENCE [LARGE SCALE GENOMIC DNA]</scope>
    <source>
        <strain evidence="13">XHU 5031</strain>
    </source>
</reference>
<dbReference type="EC" id="2.7.11.1" evidence="1"/>
<keyword evidence="13" id="KW-1185">Reference proteome</keyword>
<dbReference type="Gene3D" id="1.10.510.10">
    <property type="entry name" value="Transferase(Phosphotransferase) domain 1"/>
    <property type="match status" value="1"/>
</dbReference>
<feature type="transmembrane region" description="Helical" evidence="10">
    <location>
        <begin position="525"/>
        <end position="549"/>
    </location>
</feature>
<evidence type="ECO:0000259" key="11">
    <source>
        <dbReference type="PROSITE" id="PS50011"/>
    </source>
</evidence>
<evidence type="ECO:0000256" key="7">
    <source>
        <dbReference type="PROSITE-ProRule" id="PRU10141"/>
    </source>
</evidence>
<feature type="compositionally biased region" description="Low complexity" evidence="9">
    <location>
        <begin position="439"/>
        <end position="477"/>
    </location>
</feature>
<evidence type="ECO:0000256" key="5">
    <source>
        <dbReference type="ARBA" id="ARBA00022777"/>
    </source>
</evidence>
<feature type="binding site" evidence="7">
    <location>
        <position position="121"/>
    </location>
    <ligand>
        <name>ATP</name>
        <dbReference type="ChEBI" id="CHEBI:30616"/>
    </ligand>
</feature>
<keyword evidence="4 7" id="KW-0547">Nucleotide-binding</keyword>
<proteinExistence type="predicted"/>
<dbReference type="GO" id="GO:0016301">
    <property type="term" value="F:kinase activity"/>
    <property type="evidence" value="ECO:0007669"/>
    <property type="project" value="UniProtKB-KW"/>
</dbReference>
<sequence length="703" mass="74771">MSDETYRPTHGAVPPDPEATQVRPGIAQVPPPPPGTVPDPYATRVQHPGAPTGDPSATRVQPPATRTASPARQPAIVQQPGHVPATGEVLGGFVLRESLGHGGFAHVYRAEHPSDGVVALKVLTNSQAGSHDRFVTEARLLEQLGGRGFPAFVRGDLDAPTPWFAMELVPGRTLAQVVHEHGPLPRQDLLRVADDVAGALAVLQEEHYLHRDVKPANIIVSDGRCVLIDLGIAKGHGSQTSTHAAGTIAYMAPELFVRKPHPRSDVYSLGLLLVFCATGSLPADLNFTGRDLTPEDVGPVDPAILPLVLAMTRQDPAERPPLHNIARAVVSLASQQAPEPGLLHAAETTRVERGVVTEVVTAGSLAAGAAAAGVAGAGAAAAATRGEPPTQAMEPATQVMGSGTRATSPTAARTEVFGPVQTPAPAGPPPASIRPQPPVQQQAPTQQQPPVQGYPAYGQPPAGQPGPAQQGYPPQHGGPAGPPQHGGPGRPPQSPSHPEPQPPWRDERDRARDDRRDDRRDDDPGWRFVSMLLGVIPAVLLGIAVYQVIRLVPGFDAMPDMSQAPLFRALGDWLLLTLNLPWEWSGTMANLAIPLLGLVLAGVLNMVTRVAGRSEARRRRLWPYFLTIGVWVVVLAVQGVVAAVTESVENAREDIGNSIEQGIEDQQDNLQDQLDDTVREQQDQIEEQARETGEDFFDSIWPF</sequence>
<reference evidence="12 13" key="1">
    <citation type="submission" date="2021-03" db="EMBL/GenBank/DDBJ databases">
        <authorList>
            <person name="Xin L."/>
        </authorList>
    </citation>
    <scope>NUCLEOTIDE SEQUENCE [LARGE SCALE GENOMIC DNA]</scope>
    <source>
        <strain evidence="12 13">XHU 5031</strain>
    </source>
</reference>
<dbReference type="InterPro" id="IPR011009">
    <property type="entry name" value="Kinase-like_dom_sf"/>
</dbReference>
<feature type="coiled-coil region" evidence="8">
    <location>
        <begin position="660"/>
        <end position="691"/>
    </location>
</feature>
<evidence type="ECO:0000256" key="10">
    <source>
        <dbReference type="SAM" id="Phobius"/>
    </source>
</evidence>
<dbReference type="CDD" id="cd14014">
    <property type="entry name" value="STKc_PknB_like"/>
    <property type="match status" value="1"/>
</dbReference>
<feature type="compositionally biased region" description="Basic and acidic residues" evidence="9">
    <location>
        <begin position="504"/>
        <end position="524"/>
    </location>
</feature>
<feature type="transmembrane region" description="Helical" evidence="10">
    <location>
        <begin position="591"/>
        <end position="612"/>
    </location>
</feature>
<protein>
    <recommendedName>
        <fullName evidence="1">non-specific serine/threonine protein kinase</fullName>
        <ecNumber evidence="1">2.7.11.1</ecNumber>
    </recommendedName>
</protein>
<keyword evidence="8" id="KW-0175">Coiled coil</keyword>
<keyword evidence="2" id="KW-0723">Serine/threonine-protein kinase</keyword>
<keyword evidence="10" id="KW-0472">Membrane</keyword>
<dbReference type="InterPro" id="IPR000719">
    <property type="entry name" value="Prot_kinase_dom"/>
</dbReference>
<evidence type="ECO:0000313" key="13">
    <source>
        <dbReference type="Proteomes" id="UP000664617"/>
    </source>
</evidence>
<evidence type="ECO:0000256" key="6">
    <source>
        <dbReference type="ARBA" id="ARBA00022840"/>
    </source>
</evidence>
<keyword evidence="10" id="KW-1133">Transmembrane helix</keyword>
<dbReference type="PROSITE" id="PS50011">
    <property type="entry name" value="PROTEIN_KINASE_DOM"/>
    <property type="match status" value="1"/>
</dbReference>
<dbReference type="RefSeq" id="WP_207274337.1">
    <property type="nucleotide sequence ID" value="NZ_JAFMPK010000025.1"/>
</dbReference>
<evidence type="ECO:0000256" key="4">
    <source>
        <dbReference type="ARBA" id="ARBA00022741"/>
    </source>
</evidence>
<feature type="region of interest" description="Disordered" evidence="9">
    <location>
        <begin position="385"/>
        <end position="524"/>
    </location>
</feature>
<dbReference type="PANTHER" id="PTHR43289">
    <property type="entry name" value="MITOGEN-ACTIVATED PROTEIN KINASE KINASE KINASE 20-RELATED"/>
    <property type="match status" value="1"/>
</dbReference>
<keyword evidence="6 7" id="KW-0067">ATP-binding</keyword>
<feature type="compositionally biased region" description="Pro residues" evidence="9">
    <location>
        <begin position="425"/>
        <end position="438"/>
    </location>
</feature>
<feature type="compositionally biased region" description="Pro residues" evidence="9">
    <location>
        <begin position="489"/>
        <end position="503"/>
    </location>
</feature>
<feature type="compositionally biased region" description="Polar residues" evidence="9">
    <location>
        <begin position="399"/>
        <end position="411"/>
    </location>
</feature>
<dbReference type="PROSITE" id="PS00107">
    <property type="entry name" value="PROTEIN_KINASE_ATP"/>
    <property type="match status" value="1"/>
</dbReference>
<dbReference type="InterPro" id="IPR008271">
    <property type="entry name" value="Ser/Thr_kinase_AS"/>
</dbReference>
<evidence type="ECO:0000256" key="9">
    <source>
        <dbReference type="SAM" id="MobiDB-lite"/>
    </source>
</evidence>
<evidence type="ECO:0000256" key="8">
    <source>
        <dbReference type="SAM" id="Coils"/>
    </source>
</evidence>
<dbReference type="SUPFAM" id="SSF56112">
    <property type="entry name" value="Protein kinase-like (PK-like)"/>
    <property type="match status" value="1"/>
</dbReference>
<dbReference type="PANTHER" id="PTHR43289:SF6">
    <property type="entry name" value="SERINE_THREONINE-PROTEIN KINASE NEKL-3"/>
    <property type="match status" value="1"/>
</dbReference>
<dbReference type="Pfam" id="PF00069">
    <property type="entry name" value="Pkinase"/>
    <property type="match status" value="1"/>
</dbReference>
<name>A0ABS3I7F4_9MICO</name>
<feature type="region of interest" description="Disordered" evidence="9">
    <location>
        <begin position="1"/>
        <end position="73"/>
    </location>
</feature>
<organism evidence="12 13">
    <name type="scientific">Myceligenerans salitolerans</name>
    <dbReference type="NCBI Taxonomy" id="1230528"/>
    <lineage>
        <taxon>Bacteria</taxon>
        <taxon>Bacillati</taxon>
        <taxon>Actinomycetota</taxon>
        <taxon>Actinomycetes</taxon>
        <taxon>Micrococcales</taxon>
        <taxon>Promicromonosporaceae</taxon>
        <taxon>Myceligenerans</taxon>
    </lineage>
</organism>
<dbReference type="InterPro" id="IPR017441">
    <property type="entry name" value="Protein_kinase_ATP_BS"/>
</dbReference>
<feature type="transmembrane region" description="Helical" evidence="10">
    <location>
        <begin position="624"/>
        <end position="644"/>
    </location>
</feature>
<comment type="caution">
    <text evidence="12">The sequence shown here is derived from an EMBL/GenBank/DDBJ whole genome shotgun (WGS) entry which is preliminary data.</text>
</comment>
<keyword evidence="5 12" id="KW-0418">Kinase</keyword>
<evidence type="ECO:0000256" key="1">
    <source>
        <dbReference type="ARBA" id="ARBA00012513"/>
    </source>
</evidence>
<gene>
    <name evidence="12" type="ORF">J0911_04850</name>
</gene>
<feature type="domain" description="Protein kinase" evidence="11">
    <location>
        <begin position="93"/>
        <end position="342"/>
    </location>
</feature>
<keyword evidence="3" id="KW-0808">Transferase</keyword>
<dbReference type="EMBL" id="JAFMPK010000025">
    <property type="protein sequence ID" value="MBO0608354.1"/>
    <property type="molecule type" value="Genomic_DNA"/>
</dbReference>
<evidence type="ECO:0000256" key="2">
    <source>
        <dbReference type="ARBA" id="ARBA00022527"/>
    </source>
</evidence>
<keyword evidence="10" id="KW-0812">Transmembrane</keyword>
<accession>A0ABS3I7F4</accession>
<evidence type="ECO:0000256" key="3">
    <source>
        <dbReference type="ARBA" id="ARBA00022679"/>
    </source>
</evidence>
<dbReference type="SMART" id="SM00220">
    <property type="entry name" value="S_TKc"/>
    <property type="match status" value="1"/>
</dbReference>
<dbReference type="Proteomes" id="UP000664617">
    <property type="component" value="Unassembled WGS sequence"/>
</dbReference>